<proteinExistence type="predicted"/>
<evidence type="ECO:0000313" key="2">
    <source>
        <dbReference type="Proteomes" id="UP001187682"/>
    </source>
</evidence>
<gene>
    <name evidence="1" type="ORF">DNG_01631</name>
</gene>
<reference evidence="1" key="1">
    <citation type="submission" date="2018-03" db="EMBL/GenBank/DDBJ databases">
        <authorList>
            <person name="Guldener U."/>
        </authorList>
    </citation>
    <scope>NUCLEOTIDE SEQUENCE</scope>
</reference>
<protein>
    <submittedName>
        <fullName evidence="1">Uncharacterized protein</fullName>
    </submittedName>
</protein>
<name>A0AAE8SRU7_9PEZI</name>
<dbReference type="Proteomes" id="UP001187682">
    <property type="component" value="Unassembled WGS sequence"/>
</dbReference>
<dbReference type="AlphaFoldDB" id="A0AAE8SRU7"/>
<sequence length="42" mass="4896">MALLQGEEEREKVFCPKVNRGRRSKEESSYLPEIALEVTMIQ</sequence>
<comment type="caution">
    <text evidence="1">The sequence shown here is derived from an EMBL/GenBank/DDBJ whole genome shotgun (WGS) entry which is preliminary data.</text>
</comment>
<dbReference type="EMBL" id="ONZQ02000002">
    <property type="protein sequence ID" value="SPN98586.1"/>
    <property type="molecule type" value="Genomic_DNA"/>
</dbReference>
<organism evidence="1 2">
    <name type="scientific">Cephalotrichum gorgonifer</name>
    <dbReference type="NCBI Taxonomy" id="2041049"/>
    <lineage>
        <taxon>Eukaryota</taxon>
        <taxon>Fungi</taxon>
        <taxon>Dikarya</taxon>
        <taxon>Ascomycota</taxon>
        <taxon>Pezizomycotina</taxon>
        <taxon>Sordariomycetes</taxon>
        <taxon>Hypocreomycetidae</taxon>
        <taxon>Microascales</taxon>
        <taxon>Microascaceae</taxon>
        <taxon>Cephalotrichum</taxon>
    </lineage>
</organism>
<accession>A0AAE8SRU7</accession>
<keyword evidence="2" id="KW-1185">Reference proteome</keyword>
<evidence type="ECO:0000313" key="1">
    <source>
        <dbReference type="EMBL" id="SPN98586.1"/>
    </source>
</evidence>